<dbReference type="AlphaFoldDB" id="A0A6J4KFG3"/>
<organism evidence="2">
    <name type="scientific">uncultured Coleofasciculus sp</name>
    <dbReference type="NCBI Taxonomy" id="1267456"/>
    <lineage>
        <taxon>Bacteria</taxon>
        <taxon>Bacillati</taxon>
        <taxon>Cyanobacteriota</taxon>
        <taxon>Cyanophyceae</taxon>
        <taxon>Coleofasciculales</taxon>
        <taxon>Coleofasciculaceae</taxon>
        <taxon>Coleofasciculus</taxon>
        <taxon>environmental samples</taxon>
    </lineage>
</organism>
<proteinExistence type="predicted"/>
<sequence length="39" mass="4107">MPRSCLKTPSVNSESGLHFPSAGGSTKPLTNQQDLGFLC</sequence>
<accession>A0A6J4KFG3</accession>
<name>A0A6J4KFG3_9CYAN</name>
<protein>
    <submittedName>
        <fullName evidence="2">Uncharacterized protein</fullName>
    </submittedName>
</protein>
<gene>
    <name evidence="2" type="ORF">AVDCRST_MAG92-5275</name>
</gene>
<evidence type="ECO:0000256" key="1">
    <source>
        <dbReference type="SAM" id="MobiDB-lite"/>
    </source>
</evidence>
<feature type="region of interest" description="Disordered" evidence="1">
    <location>
        <begin position="1"/>
        <end position="39"/>
    </location>
</feature>
<evidence type="ECO:0000313" key="2">
    <source>
        <dbReference type="EMBL" id="CAA9303527.1"/>
    </source>
</evidence>
<dbReference type="EMBL" id="CADCTM010000906">
    <property type="protein sequence ID" value="CAA9303527.1"/>
    <property type="molecule type" value="Genomic_DNA"/>
</dbReference>
<reference evidence="2" key="1">
    <citation type="submission" date="2020-02" db="EMBL/GenBank/DDBJ databases">
        <authorList>
            <person name="Meier V. D."/>
        </authorList>
    </citation>
    <scope>NUCLEOTIDE SEQUENCE</scope>
    <source>
        <strain evidence="2">AVDCRST_MAG92</strain>
    </source>
</reference>
<feature type="compositionally biased region" description="Polar residues" evidence="1">
    <location>
        <begin position="23"/>
        <end position="39"/>
    </location>
</feature>